<sequence length="45" mass="5030">MSNRVSWRPANRWAQQDAVAGQDPRARQHPDPQHAAAQKAKILGI</sequence>
<organism evidence="2 3">
    <name type="scientific">Gordonia paraffinivorans</name>
    <dbReference type="NCBI Taxonomy" id="175628"/>
    <lineage>
        <taxon>Bacteria</taxon>
        <taxon>Bacillati</taxon>
        <taxon>Actinomycetota</taxon>
        <taxon>Actinomycetes</taxon>
        <taxon>Mycobacteriales</taxon>
        <taxon>Gordoniaceae</taxon>
        <taxon>Gordonia</taxon>
    </lineage>
</organism>
<dbReference type="RefSeq" id="WP_165484377.1">
    <property type="nucleotide sequence ID" value="NZ_CAACYD010000001.1"/>
</dbReference>
<feature type="region of interest" description="Disordered" evidence="1">
    <location>
        <begin position="1"/>
        <end position="45"/>
    </location>
</feature>
<name>A0ABD7UX33_9ACTN</name>
<dbReference type="GeneID" id="60752104"/>
<accession>A0ABD7UX33</accession>
<comment type="caution">
    <text evidence="2">The sequence shown here is derived from an EMBL/GenBank/DDBJ whole genome shotgun (WGS) entry which is preliminary data.</text>
</comment>
<dbReference type="AlphaFoldDB" id="A0ABD7UX33"/>
<proteinExistence type="predicted"/>
<evidence type="ECO:0000313" key="3">
    <source>
        <dbReference type="Proteomes" id="UP000360750"/>
    </source>
</evidence>
<gene>
    <name evidence="2" type="ORF">NCTC8139_00080</name>
</gene>
<reference evidence="2 3" key="1">
    <citation type="submission" date="2019-02" db="EMBL/GenBank/DDBJ databases">
        <authorList>
            <consortium name="Pathogen Informatics"/>
        </authorList>
    </citation>
    <scope>NUCLEOTIDE SEQUENCE [LARGE SCALE GENOMIC DNA]</scope>
    <source>
        <strain evidence="2 3">3012STDY6756503</strain>
    </source>
</reference>
<dbReference type="EMBL" id="CAACYD010000001">
    <property type="protein sequence ID" value="VFA80897.1"/>
    <property type="molecule type" value="Genomic_DNA"/>
</dbReference>
<dbReference type="Proteomes" id="UP000360750">
    <property type="component" value="Unassembled WGS sequence"/>
</dbReference>
<evidence type="ECO:0000313" key="2">
    <source>
        <dbReference type="EMBL" id="VFA80897.1"/>
    </source>
</evidence>
<protein>
    <submittedName>
        <fullName evidence="2">Uncharacterized protein</fullName>
    </submittedName>
</protein>
<evidence type="ECO:0000256" key="1">
    <source>
        <dbReference type="SAM" id="MobiDB-lite"/>
    </source>
</evidence>